<name>X5M847_9HYPH</name>
<evidence type="ECO:0000256" key="6">
    <source>
        <dbReference type="ARBA" id="ARBA00023136"/>
    </source>
</evidence>
<keyword evidence="6 8" id="KW-0472">Membrane</keyword>
<dbReference type="GO" id="GO:0016020">
    <property type="term" value="C:membrane"/>
    <property type="evidence" value="ECO:0007669"/>
    <property type="project" value="GOC"/>
</dbReference>
<dbReference type="GO" id="GO:0008610">
    <property type="term" value="P:lipid biosynthetic process"/>
    <property type="evidence" value="ECO:0007669"/>
    <property type="project" value="InterPro"/>
</dbReference>
<keyword evidence="4" id="KW-0560">Oxidoreductase</keyword>
<dbReference type="EMBL" id="HG966617">
    <property type="protein sequence ID" value="CDO59433.1"/>
    <property type="molecule type" value="Genomic_DNA"/>
</dbReference>
<evidence type="ECO:0000313" key="10">
    <source>
        <dbReference type="EMBL" id="CDO59433.1"/>
    </source>
</evidence>
<protein>
    <submittedName>
        <fullName evidence="10">Sterol desaturase</fullName>
    </submittedName>
</protein>
<dbReference type="STRING" id="1458461.BN1012_Phect1219"/>
<feature type="transmembrane region" description="Helical" evidence="8">
    <location>
        <begin position="70"/>
        <end position="87"/>
    </location>
</feature>
<keyword evidence="3 8" id="KW-1133">Transmembrane helix</keyword>
<evidence type="ECO:0000256" key="2">
    <source>
        <dbReference type="ARBA" id="ARBA00022692"/>
    </source>
</evidence>
<feature type="region of interest" description="Disordered" evidence="7">
    <location>
        <begin position="330"/>
        <end position="355"/>
    </location>
</feature>
<comment type="subcellular location">
    <subcellularLocation>
        <location evidence="1">Endomembrane system</location>
        <topology evidence="1">Multi-pass membrane protein</topology>
    </subcellularLocation>
</comment>
<dbReference type="PANTHER" id="PTHR21624:SF1">
    <property type="entry name" value="ALKYLGLYCEROL MONOOXYGENASE"/>
    <property type="match status" value="1"/>
</dbReference>
<dbReference type="InterPro" id="IPR006694">
    <property type="entry name" value="Fatty_acid_hydroxylase"/>
</dbReference>
<keyword evidence="5" id="KW-0443">Lipid metabolism</keyword>
<dbReference type="GO" id="GO:0012505">
    <property type="term" value="C:endomembrane system"/>
    <property type="evidence" value="ECO:0007669"/>
    <property type="project" value="UniProtKB-SubCell"/>
</dbReference>
<organism evidence="10 11">
    <name type="scientific">Candidatus Phaeomarinibacter ectocarpi</name>
    <dbReference type="NCBI Taxonomy" id="1458461"/>
    <lineage>
        <taxon>Bacteria</taxon>
        <taxon>Pseudomonadati</taxon>
        <taxon>Pseudomonadota</taxon>
        <taxon>Alphaproteobacteria</taxon>
        <taxon>Hyphomicrobiales</taxon>
        <taxon>Parvibaculaceae</taxon>
        <taxon>Candidatus Phaeomarinibacter</taxon>
    </lineage>
</organism>
<sequence length="355" mass="40338">MPFNLLEAAGAYVLVRPMNWALRHLDGLSYRLEGTLLRRVLQHTLFPVALIVSLYAGFELAANGVTFNSLLTLVLLPFIKGIMVAPIERLMPFSRKWLEGGNDTSVDLILFMSGAFWNGFGKYLLQVLFILSLIEVLEPYGHGLWPAELPGVAQVFLLILIKDFFRYWLHRAMHEVPFLWRFHAAHHSVERLYWLNGIRSHPVEVVIQVFFYALPFALLQPSAEIVMVAIMMQLCIGAFQHGNIDLKLRFWEHIFSIGDNHRYHHYPNKDVGDSNYGGEFIVWDMLFGTFYNPKNERPSDVIGIGTAPNYPMTVAGLLIAPFLPDQKVFGPDNERTSSDVPPASEPSLRVGEART</sequence>
<feature type="transmembrane region" description="Helical" evidence="8">
    <location>
        <begin position="40"/>
        <end position="58"/>
    </location>
</feature>
<reference evidence="10 11" key="1">
    <citation type="journal article" date="2014" name="Front. Genet.">
        <title>Genome and metabolic network of "Candidatus Phaeomarinobacter ectocarpi" Ec32, a new candidate genus of Alphaproteobacteria frequently associated with brown algae.</title>
        <authorList>
            <person name="Dittami S.M."/>
            <person name="Barbeyron T."/>
            <person name="Boyen C."/>
            <person name="Cambefort J."/>
            <person name="Collet G."/>
            <person name="Delage L."/>
            <person name="Gobet A."/>
            <person name="Groisillier A."/>
            <person name="Leblanc C."/>
            <person name="Michel G."/>
            <person name="Scornet D."/>
            <person name="Siegel A."/>
            <person name="Tapia J.E."/>
            <person name="Tonon T."/>
        </authorList>
    </citation>
    <scope>NUCLEOTIDE SEQUENCE [LARGE SCALE GENOMIC DNA]</scope>
    <source>
        <strain evidence="10 11">Ec32</strain>
    </source>
</reference>
<evidence type="ECO:0000256" key="3">
    <source>
        <dbReference type="ARBA" id="ARBA00022989"/>
    </source>
</evidence>
<evidence type="ECO:0000256" key="8">
    <source>
        <dbReference type="SAM" id="Phobius"/>
    </source>
</evidence>
<evidence type="ECO:0000256" key="4">
    <source>
        <dbReference type="ARBA" id="ARBA00023002"/>
    </source>
</evidence>
<gene>
    <name evidence="10" type="ORF">BN1012_Phect1219</name>
</gene>
<dbReference type="KEGG" id="pect:BN1012_Phect1219"/>
<keyword evidence="2 8" id="KW-0812">Transmembrane</keyword>
<dbReference type="GO" id="GO:0005506">
    <property type="term" value="F:iron ion binding"/>
    <property type="evidence" value="ECO:0007669"/>
    <property type="project" value="InterPro"/>
</dbReference>
<evidence type="ECO:0000256" key="5">
    <source>
        <dbReference type="ARBA" id="ARBA00023098"/>
    </source>
</evidence>
<evidence type="ECO:0000256" key="7">
    <source>
        <dbReference type="SAM" id="MobiDB-lite"/>
    </source>
</evidence>
<dbReference type="GO" id="GO:0006643">
    <property type="term" value="P:membrane lipid metabolic process"/>
    <property type="evidence" value="ECO:0007669"/>
    <property type="project" value="TreeGrafter"/>
</dbReference>
<accession>X5M847</accession>
<evidence type="ECO:0000259" key="9">
    <source>
        <dbReference type="Pfam" id="PF04116"/>
    </source>
</evidence>
<dbReference type="AlphaFoldDB" id="X5M847"/>
<dbReference type="GO" id="GO:0050479">
    <property type="term" value="F:glyceryl-ether monooxygenase activity"/>
    <property type="evidence" value="ECO:0007669"/>
    <property type="project" value="TreeGrafter"/>
</dbReference>
<evidence type="ECO:0000313" key="11">
    <source>
        <dbReference type="Proteomes" id="UP000032160"/>
    </source>
</evidence>
<dbReference type="PATRIC" id="fig|1458461.3.peg.1218"/>
<dbReference type="PANTHER" id="PTHR21624">
    <property type="entry name" value="STEROL DESATURASE-RELATED PROTEIN"/>
    <property type="match status" value="1"/>
</dbReference>
<feature type="domain" description="Fatty acid hydroxylase" evidence="9">
    <location>
        <begin position="156"/>
        <end position="289"/>
    </location>
</feature>
<dbReference type="HOGENOM" id="CLU_033631_3_2_5"/>
<proteinExistence type="predicted"/>
<keyword evidence="11" id="KW-1185">Reference proteome</keyword>
<dbReference type="Pfam" id="PF04116">
    <property type="entry name" value="FA_hydroxylase"/>
    <property type="match status" value="1"/>
</dbReference>
<dbReference type="InterPro" id="IPR051689">
    <property type="entry name" value="Sterol_desaturase/TMEM195"/>
</dbReference>
<evidence type="ECO:0000256" key="1">
    <source>
        <dbReference type="ARBA" id="ARBA00004127"/>
    </source>
</evidence>
<dbReference type="Proteomes" id="UP000032160">
    <property type="component" value="Chromosome I"/>
</dbReference>